<feature type="region of interest" description="Disordered" evidence="1">
    <location>
        <begin position="46"/>
        <end position="68"/>
    </location>
</feature>
<feature type="compositionally biased region" description="Low complexity" evidence="1">
    <location>
        <begin position="14"/>
        <end position="27"/>
    </location>
</feature>
<organism evidence="2 3">
    <name type="scientific">Plectus sambesii</name>
    <dbReference type="NCBI Taxonomy" id="2011161"/>
    <lineage>
        <taxon>Eukaryota</taxon>
        <taxon>Metazoa</taxon>
        <taxon>Ecdysozoa</taxon>
        <taxon>Nematoda</taxon>
        <taxon>Chromadorea</taxon>
        <taxon>Plectida</taxon>
        <taxon>Plectina</taxon>
        <taxon>Plectoidea</taxon>
        <taxon>Plectidae</taxon>
        <taxon>Plectus</taxon>
    </lineage>
</organism>
<reference evidence="3" key="1">
    <citation type="submission" date="2022-11" db="UniProtKB">
        <authorList>
            <consortium name="WormBaseParasite"/>
        </authorList>
    </citation>
    <scope>IDENTIFICATION</scope>
</reference>
<proteinExistence type="predicted"/>
<dbReference type="AlphaFoldDB" id="A0A914VBH7"/>
<sequence>MATTSRCCSINRRPSSASTTSATSPAPEIRHRRRILPRLVAAATAARTPAVSAAPARASSSLFISTTK</sequence>
<evidence type="ECO:0000313" key="3">
    <source>
        <dbReference type="WBParaSite" id="PSAMB.scaffold1778size27905.g14848.t1"/>
    </source>
</evidence>
<protein>
    <submittedName>
        <fullName evidence="3">Uncharacterized protein</fullName>
    </submittedName>
</protein>
<accession>A0A914VBH7</accession>
<evidence type="ECO:0000313" key="2">
    <source>
        <dbReference type="Proteomes" id="UP000887566"/>
    </source>
</evidence>
<evidence type="ECO:0000256" key="1">
    <source>
        <dbReference type="SAM" id="MobiDB-lite"/>
    </source>
</evidence>
<keyword evidence="2" id="KW-1185">Reference proteome</keyword>
<name>A0A914VBH7_9BILA</name>
<dbReference type="WBParaSite" id="PSAMB.scaffold1778size27905.g14848.t1">
    <property type="protein sequence ID" value="PSAMB.scaffold1778size27905.g14848.t1"/>
    <property type="gene ID" value="PSAMB.scaffold1778size27905.g14848"/>
</dbReference>
<dbReference type="Proteomes" id="UP000887566">
    <property type="component" value="Unplaced"/>
</dbReference>
<feature type="region of interest" description="Disordered" evidence="1">
    <location>
        <begin position="1"/>
        <end position="33"/>
    </location>
</feature>
<feature type="compositionally biased region" description="Low complexity" evidence="1">
    <location>
        <begin position="46"/>
        <end position="61"/>
    </location>
</feature>